<protein>
    <submittedName>
        <fullName evidence="1">Uncharacterized protein</fullName>
    </submittedName>
</protein>
<dbReference type="EMBL" id="QTSX02000067">
    <property type="protein sequence ID" value="KAJ9089065.1"/>
    <property type="molecule type" value="Genomic_DNA"/>
</dbReference>
<keyword evidence="2" id="KW-1185">Reference proteome</keyword>
<accession>A0ACC2UPL9</accession>
<dbReference type="Proteomes" id="UP001165960">
    <property type="component" value="Unassembled WGS sequence"/>
</dbReference>
<sequence length="236" mass="25917">MKVTKWVMPNCQSQKTSCNQQSLVTNPIVSILVLVPTLALVPGLEAQVDFCIWLGVLGRLVRVTCVSCGELFQGSALLFQHSWLKVGFSVERYDGRSVGRLSGVQTLYSTSSFWDAAPLLLLVGLAWSKPIVVQDLVLFLLLNPCTGTAVGPTFLGCSLLLPVLITQNLSPTSCLSFGGTNMSCRRFSSLVSWHWLKELEVQNWDLNYAQMCVVNKFKEDLPSRSVHLGAAHKKGS</sequence>
<organism evidence="1 2">
    <name type="scientific">Entomophthora muscae</name>
    <dbReference type="NCBI Taxonomy" id="34485"/>
    <lineage>
        <taxon>Eukaryota</taxon>
        <taxon>Fungi</taxon>
        <taxon>Fungi incertae sedis</taxon>
        <taxon>Zoopagomycota</taxon>
        <taxon>Entomophthoromycotina</taxon>
        <taxon>Entomophthoromycetes</taxon>
        <taxon>Entomophthorales</taxon>
        <taxon>Entomophthoraceae</taxon>
        <taxon>Entomophthora</taxon>
    </lineage>
</organism>
<reference evidence="1" key="1">
    <citation type="submission" date="2022-04" db="EMBL/GenBank/DDBJ databases">
        <title>Genome of the entomopathogenic fungus Entomophthora muscae.</title>
        <authorList>
            <person name="Elya C."/>
            <person name="Lovett B.R."/>
            <person name="Lee E."/>
            <person name="Macias A.M."/>
            <person name="Hajek A.E."/>
            <person name="De Bivort B.L."/>
            <person name="Kasson M.T."/>
            <person name="De Fine Licht H.H."/>
            <person name="Stajich J.E."/>
        </authorList>
    </citation>
    <scope>NUCLEOTIDE SEQUENCE</scope>
    <source>
        <strain evidence="1">Berkeley</strain>
    </source>
</reference>
<comment type="caution">
    <text evidence="1">The sequence shown here is derived from an EMBL/GenBank/DDBJ whole genome shotgun (WGS) entry which is preliminary data.</text>
</comment>
<evidence type="ECO:0000313" key="1">
    <source>
        <dbReference type="EMBL" id="KAJ9089065.1"/>
    </source>
</evidence>
<proteinExistence type="predicted"/>
<evidence type="ECO:0000313" key="2">
    <source>
        <dbReference type="Proteomes" id="UP001165960"/>
    </source>
</evidence>
<name>A0ACC2UPL9_9FUNG</name>
<gene>
    <name evidence="1" type="ORF">DSO57_1016511</name>
</gene>